<proteinExistence type="predicted"/>
<dbReference type="SUPFAM" id="SSF53448">
    <property type="entry name" value="Nucleotide-diphospho-sugar transferases"/>
    <property type="match status" value="1"/>
</dbReference>
<protein>
    <recommendedName>
        <fullName evidence="3">Nucleotide-diphospho-sugar transferase domain-containing protein</fullName>
    </recommendedName>
</protein>
<dbReference type="Gene3D" id="3.90.550.10">
    <property type="entry name" value="Spore Coat Polysaccharide Biosynthesis Protein SpsA, Chain A"/>
    <property type="match status" value="1"/>
</dbReference>
<dbReference type="OrthoDB" id="9127567at2"/>
<dbReference type="RefSeq" id="WP_088525686.1">
    <property type="nucleotide sequence ID" value="NZ_NGUP01000003.1"/>
</dbReference>
<evidence type="ECO:0008006" key="3">
    <source>
        <dbReference type="Google" id="ProtNLM"/>
    </source>
</evidence>
<sequence length="225" mass="25567">MSRGIISIYWGDETKLPIDRLKNSVKKHHPDLPHEIIKVDAPSGDPSSLNKKAAMMDLSPFDETLFLDLDTVVMGDLSFGFEKAKQFGLALSICEAPWGRRYPNLFKGDEIEYNTGVIFFTKKSAVVFEEWKKLANSVDSSILGVGERGVYTMPANDQGSFALAIENTGFNPFILPLNWNFRPIWHRSFFGPIKVWHDYSDPPPFFDEMTAYYQSKDSIIQYHSG</sequence>
<evidence type="ECO:0000313" key="1">
    <source>
        <dbReference type="EMBL" id="OWS70100.1"/>
    </source>
</evidence>
<reference evidence="1 2" key="1">
    <citation type="submission" date="2017-05" db="EMBL/GenBank/DDBJ databases">
        <title>Genome of Polynucleobacter sp. MWH-Feld-100.</title>
        <authorList>
            <person name="Hahn M.W."/>
        </authorList>
    </citation>
    <scope>NUCLEOTIDE SEQUENCE [LARGE SCALE GENOMIC DNA]</scope>
    <source>
        <strain evidence="1 2">MWH-Feld-100</strain>
    </source>
</reference>
<evidence type="ECO:0000313" key="2">
    <source>
        <dbReference type="Proteomes" id="UP000197528"/>
    </source>
</evidence>
<name>A0A254PU64_9BURK</name>
<dbReference type="AlphaFoldDB" id="A0A254PU64"/>
<accession>A0A254PU64</accession>
<dbReference type="InterPro" id="IPR029044">
    <property type="entry name" value="Nucleotide-diphossugar_trans"/>
</dbReference>
<dbReference type="Proteomes" id="UP000197528">
    <property type="component" value="Unassembled WGS sequence"/>
</dbReference>
<gene>
    <name evidence="1" type="ORF">CBI31_07195</name>
</gene>
<comment type="caution">
    <text evidence="1">The sequence shown here is derived from an EMBL/GenBank/DDBJ whole genome shotgun (WGS) entry which is preliminary data.</text>
</comment>
<keyword evidence="2" id="KW-1185">Reference proteome</keyword>
<dbReference type="EMBL" id="NGUP01000003">
    <property type="protein sequence ID" value="OWS70100.1"/>
    <property type="molecule type" value="Genomic_DNA"/>
</dbReference>
<organism evidence="1 2">
    <name type="scientific">Polynucleobacter campilacus</name>
    <dbReference type="NCBI Taxonomy" id="1743163"/>
    <lineage>
        <taxon>Bacteria</taxon>
        <taxon>Pseudomonadati</taxon>
        <taxon>Pseudomonadota</taxon>
        <taxon>Betaproteobacteria</taxon>
        <taxon>Burkholderiales</taxon>
        <taxon>Burkholderiaceae</taxon>
        <taxon>Polynucleobacter</taxon>
    </lineage>
</organism>